<proteinExistence type="predicted"/>
<evidence type="ECO:0000313" key="1">
    <source>
        <dbReference type="EMBL" id="KAJ4954773.1"/>
    </source>
</evidence>
<accession>A0A9Q0GY53</accession>
<dbReference type="EMBL" id="JAMYWD010000011">
    <property type="protein sequence ID" value="KAJ4954773.1"/>
    <property type="molecule type" value="Genomic_DNA"/>
</dbReference>
<dbReference type="Proteomes" id="UP001141806">
    <property type="component" value="Unassembled WGS sequence"/>
</dbReference>
<comment type="caution">
    <text evidence="1">The sequence shown here is derived from an EMBL/GenBank/DDBJ whole genome shotgun (WGS) entry which is preliminary data.</text>
</comment>
<name>A0A9Q0GY53_9MAGN</name>
<gene>
    <name evidence="1" type="ORF">NE237_011556</name>
</gene>
<evidence type="ECO:0000313" key="2">
    <source>
        <dbReference type="Proteomes" id="UP001141806"/>
    </source>
</evidence>
<dbReference type="AlphaFoldDB" id="A0A9Q0GY53"/>
<reference evidence="1" key="1">
    <citation type="journal article" date="2023" name="Plant J.">
        <title>The genome of the king protea, Protea cynaroides.</title>
        <authorList>
            <person name="Chang J."/>
            <person name="Duong T.A."/>
            <person name="Schoeman C."/>
            <person name="Ma X."/>
            <person name="Roodt D."/>
            <person name="Barker N."/>
            <person name="Li Z."/>
            <person name="Van de Peer Y."/>
            <person name="Mizrachi E."/>
        </authorList>
    </citation>
    <scope>NUCLEOTIDE SEQUENCE</scope>
    <source>
        <tissue evidence="1">Young leaves</tissue>
    </source>
</reference>
<organism evidence="1 2">
    <name type="scientific">Protea cynaroides</name>
    <dbReference type="NCBI Taxonomy" id="273540"/>
    <lineage>
        <taxon>Eukaryota</taxon>
        <taxon>Viridiplantae</taxon>
        <taxon>Streptophyta</taxon>
        <taxon>Embryophyta</taxon>
        <taxon>Tracheophyta</taxon>
        <taxon>Spermatophyta</taxon>
        <taxon>Magnoliopsida</taxon>
        <taxon>Proteales</taxon>
        <taxon>Proteaceae</taxon>
        <taxon>Protea</taxon>
    </lineage>
</organism>
<sequence>MISTETRLSSSVRVADPRVLKSLMVVCLVGRLPPLSGGIMRCSRVTGGDMETTAVGCIIFKTLNEPRVSAETGFSSGRSLLRPAGRLSPLSGVNTMRGSQVSGGGRVPPILPSNRAGFNPGSVFRSQCLPGSVMMSSMVIERDGQLQVLPAGDVATPVVSN</sequence>
<keyword evidence="2" id="KW-1185">Reference proteome</keyword>
<protein>
    <submittedName>
        <fullName evidence="1">Uncharacterized protein</fullName>
    </submittedName>
</protein>